<sequence length="210" mass="24229">MLRKHNSDNFLNYLKALSNTNNSLWKATKKILKEKSILPPLQFLDNSLASSNLDKANLFASDLENRFSPHPNLPIRSHYSNIEASLLNTFPMCLPTKYTSPSEVKYIIKNLKYNKSPGHDLITNTIIKHLPKKAILFLTYIYNNILRLSYIPSTWKYSVIILIHKPGKPPDQPSSYRLISLLPTFSKILEKIILKRIYPILNNKKIIPND</sequence>
<dbReference type="EMBL" id="GGMS01017652">
    <property type="protein sequence ID" value="MBY86855.1"/>
    <property type="molecule type" value="Transcribed_RNA"/>
</dbReference>
<organism evidence="1">
    <name type="scientific">Sipha flava</name>
    <name type="common">yellow sugarcane aphid</name>
    <dbReference type="NCBI Taxonomy" id="143950"/>
    <lineage>
        <taxon>Eukaryota</taxon>
        <taxon>Metazoa</taxon>
        <taxon>Ecdysozoa</taxon>
        <taxon>Arthropoda</taxon>
        <taxon>Hexapoda</taxon>
        <taxon>Insecta</taxon>
        <taxon>Pterygota</taxon>
        <taxon>Neoptera</taxon>
        <taxon>Paraneoptera</taxon>
        <taxon>Hemiptera</taxon>
        <taxon>Sternorrhyncha</taxon>
        <taxon>Aphidomorpha</taxon>
        <taxon>Aphidoidea</taxon>
        <taxon>Aphididae</taxon>
        <taxon>Sipha</taxon>
    </lineage>
</organism>
<reference evidence="1" key="1">
    <citation type="submission" date="2018-04" db="EMBL/GenBank/DDBJ databases">
        <title>Transcriptome assembly of Sipha flava.</title>
        <authorList>
            <person name="Scully E.D."/>
            <person name="Geib S.M."/>
            <person name="Palmer N.A."/>
            <person name="Koch K."/>
            <person name="Bradshaw J."/>
            <person name="Heng-Moss T."/>
            <person name="Sarath G."/>
        </authorList>
    </citation>
    <scope>NUCLEOTIDE SEQUENCE</scope>
</reference>
<keyword evidence="1" id="KW-0695">RNA-directed DNA polymerase</keyword>
<protein>
    <submittedName>
        <fullName evidence="1">Putative RNA-directed DNA polymerase</fullName>
    </submittedName>
</protein>
<accession>A0A2S2RA39</accession>
<keyword evidence="1" id="KW-0808">Transferase</keyword>
<keyword evidence="1" id="KW-0548">Nucleotidyltransferase</keyword>
<dbReference type="GO" id="GO:0003964">
    <property type="term" value="F:RNA-directed DNA polymerase activity"/>
    <property type="evidence" value="ECO:0007669"/>
    <property type="project" value="UniProtKB-KW"/>
</dbReference>
<gene>
    <name evidence="1" type="ORF">g.175238</name>
</gene>
<name>A0A2S2RA39_9HEMI</name>
<proteinExistence type="predicted"/>
<dbReference type="AlphaFoldDB" id="A0A2S2RA39"/>
<dbReference type="PANTHER" id="PTHR19446">
    <property type="entry name" value="REVERSE TRANSCRIPTASES"/>
    <property type="match status" value="1"/>
</dbReference>
<evidence type="ECO:0000313" key="1">
    <source>
        <dbReference type="EMBL" id="MBY86855.1"/>
    </source>
</evidence>
<dbReference type="SUPFAM" id="SSF56672">
    <property type="entry name" value="DNA/RNA polymerases"/>
    <property type="match status" value="1"/>
</dbReference>
<dbReference type="InterPro" id="IPR043502">
    <property type="entry name" value="DNA/RNA_pol_sf"/>
</dbReference>